<dbReference type="EMBL" id="JAXIOK010000016">
    <property type="protein sequence ID" value="KAK4752659.1"/>
    <property type="molecule type" value="Genomic_DNA"/>
</dbReference>
<reference evidence="5 6" key="1">
    <citation type="journal article" date="2023" name="Hortic Res">
        <title>Pangenome of water caltrop reveals structural variations and asymmetric subgenome divergence after allopolyploidization.</title>
        <authorList>
            <person name="Zhang X."/>
            <person name="Chen Y."/>
            <person name="Wang L."/>
            <person name="Yuan Y."/>
            <person name="Fang M."/>
            <person name="Shi L."/>
            <person name="Lu R."/>
            <person name="Comes H.P."/>
            <person name="Ma Y."/>
            <person name="Chen Y."/>
            <person name="Huang G."/>
            <person name="Zhou Y."/>
            <person name="Zheng Z."/>
            <person name="Qiu Y."/>
        </authorList>
    </citation>
    <scope>NUCLEOTIDE SEQUENCE [LARGE SCALE GENOMIC DNA]</scope>
    <source>
        <tissue evidence="5">Roots</tissue>
    </source>
</reference>
<accession>A0AAN7PRG7</accession>
<feature type="compositionally biased region" description="Polar residues" evidence="2">
    <location>
        <begin position="1906"/>
        <end position="1924"/>
    </location>
</feature>
<proteinExistence type="predicted"/>
<feature type="region of interest" description="Disordered" evidence="2">
    <location>
        <begin position="1112"/>
        <end position="1137"/>
    </location>
</feature>
<feature type="region of interest" description="Disordered" evidence="2">
    <location>
        <begin position="1315"/>
        <end position="1335"/>
    </location>
</feature>
<dbReference type="SMART" id="SM00573">
    <property type="entry name" value="HSA"/>
    <property type="match status" value="1"/>
</dbReference>
<feature type="compositionally biased region" description="Polar residues" evidence="2">
    <location>
        <begin position="1315"/>
        <end position="1329"/>
    </location>
</feature>
<feature type="region of interest" description="Disordered" evidence="2">
    <location>
        <begin position="1696"/>
        <end position="1782"/>
    </location>
</feature>
<feature type="compositionally biased region" description="Low complexity" evidence="2">
    <location>
        <begin position="1610"/>
        <end position="1620"/>
    </location>
</feature>
<feature type="compositionally biased region" description="Basic and acidic residues" evidence="2">
    <location>
        <begin position="457"/>
        <end position="474"/>
    </location>
</feature>
<dbReference type="PANTHER" id="PTHR46774:SF3">
    <property type="entry name" value="CHROMATIN MODIFICATION-RELATED PROTEIN EAF1 A-RELATED"/>
    <property type="match status" value="1"/>
</dbReference>
<feature type="compositionally biased region" description="Polar residues" evidence="2">
    <location>
        <begin position="1864"/>
        <end position="1882"/>
    </location>
</feature>
<dbReference type="GO" id="GO:0006325">
    <property type="term" value="P:chromatin organization"/>
    <property type="evidence" value="ECO:0007669"/>
    <property type="project" value="UniProtKB-KW"/>
</dbReference>
<feature type="region of interest" description="Disordered" evidence="2">
    <location>
        <begin position="82"/>
        <end position="116"/>
    </location>
</feature>
<dbReference type="SMART" id="SM00717">
    <property type="entry name" value="SANT"/>
    <property type="match status" value="1"/>
</dbReference>
<protein>
    <recommendedName>
        <fullName evidence="7">Chromatin modification-related protein EAF1 B</fullName>
    </recommendedName>
</protein>
<feature type="region of interest" description="Disordered" evidence="2">
    <location>
        <begin position="170"/>
        <end position="199"/>
    </location>
</feature>
<feature type="region of interest" description="Disordered" evidence="2">
    <location>
        <begin position="1529"/>
        <end position="1640"/>
    </location>
</feature>
<evidence type="ECO:0000259" key="4">
    <source>
        <dbReference type="PROSITE" id="PS51204"/>
    </source>
</evidence>
<feature type="region of interest" description="Disordered" evidence="2">
    <location>
        <begin position="1390"/>
        <end position="1491"/>
    </location>
</feature>
<evidence type="ECO:0000259" key="3">
    <source>
        <dbReference type="PROSITE" id="PS50090"/>
    </source>
</evidence>
<feature type="compositionally biased region" description="Low complexity" evidence="2">
    <location>
        <begin position="1531"/>
        <end position="1570"/>
    </location>
</feature>
<feature type="compositionally biased region" description="Polar residues" evidence="2">
    <location>
        <begin position="1122"/>
        <end position="1131"/>
    </location>
</feature>
<feature type="region of interest" description="Disordered" evidence="2">
    <location>
        <begin position="874"/>
        <end position="907"/>
    </location>
</feature>
<feature type="region of interest" description="Disordered" evidence="2">
    <location>
        <begin position="1864"/>
        <end position="1924"/>
    </location>
</feature>
<feature type="domain" description="Myb-like" evidence="3">
    <location>
        <begin position="1057"/>
        <end position="1109"/>
    </location>
</feature>
<dbReference type="Gene3D" id="1.10.10.60">
    <property type="entry name" value="Homeodomain-like"/>
    <property type="match status" value="1"/>
</dbReference>
<dbReference type="PANTHER" id="PTHR46774">
    <property type="entry name" value="CHROMATIN MODIFICATION-RELATED PROTEIN EAF1 A-RELATED"/>
    <property type="match status" value="1"/>
</dbReference>
<feature type="region of interest" description="Disordered" evidence="2">
    <location>
        <begin position="441"/>
        <end position="484"/>
    </location>
</feature>
<feature type="compositionally biased region" description="Polar residues" evidence="2">
    <location>
        <begin position="1444"/>
        <end position="1457"/>
    </location>
</feature>
<comment type="caution">
    <text evidence="5">The sequence shown here is derived from an EMBL/GenBank/DDBJ whole genome shotgun (WGS) entry which is preliminary data.</text>
</comment>
<feature type="compositionally biased region" description="Polar residues" evidence="2">
    <location>
        <begin position="882"/>
        <end position="896"/>
    </location>
</feature>
<feature type="compositionally biased region" description="Polar residues" evidence="2">
    <location>
        <begin position="1768"/>
        <end position="1782"/>
    </location>
</feature>
<feature type="compositionally biased region" description="Low complexity" evidence="2">
    <location>
        <begin position="1458"/>
        <end position="1471"/>
    </location>
</feature>
<dbReference type="InterPro" id="IPR044798">
    <property type="entry name" value="EAF1A/B"/>
</dbReference>
<evidence type="ECO:0000256" key="1">
    <source>
        <dbReference type="ARBA" id="ARBA00022853"/>
    </source>
</evidence>
<feature type="region of interest" description="Disordered" evidence="2">
    <location>
        <begin position="952"/>
        <end position="999"/>
    </location>
</feature>
<evidence type="ECO:0008006" key="7">
    <source>
        <dbReference type="Google" id="ProtNLM"/>
    </source>
</evidence>
<dbReference type="Pfam" id="PF13921">
    <property type="entry name" value="Myb_DNA-bind_6"/>
    <property type="match status" value="1"/>
</dbReference>
<evidence type="ECO:0000313" key="6">
    <source>
        <dbReference type="Proteomes" id="UP001345219"/>
    </source>
</evidence>
<dbReference type="Proteomes" id="UP001345219">
    <property type="component" value="Chromosome 16"/>
</dbReference>
<gene>
    <name evidence="5" type="ORF">SAY87_021457</name>
</gene>
<dbReference type="PROSITE" id="PS50090">
    <property type="entry name" value="MYB_LIKE"/>
    <property type="match status" value="1"/>
</dbReference>
<feature type="compositionally biased region" description="Polar residues" evidence="2">
    <location>
        <begin position="1704"/>
        <end position="1739"/>
    </location>
</feature>
<organism evidence="5 6">
    <name type="scientific">Trapa incisa</name>
    <dbReference type="NCBI Taxonomy" id="236973"/>
    <lineage>
        <taxon>Eukaryota</taxon>
        <taxon>Viridiplantae</taxon>
        <taxon>Streptophyta</taxon>
        <taxon>Embryophyta</taxon>
        <taxon>Tracheophyta</taxon>
        <taxon>Spermatophyta</taxon>
        <taxon>Magnoliopsida</taxon>
        <taxon>eudicotyledons</taxon>
        <taxon>Gunneridae</taxon>
        <taxon>Pentapetalae</taxon>
        <taxon>rosids</taxon>
        <taxon>malvids</taxon>
        <taxon>Myrtales</taxon>
        <taxon>Lythraceae</taxon>
        <taxon>Trapa</taxon>
    </lineage>
</organism>
<feature type="compositionally biased region" description="Polar residues" evidence="2">
    <location>
        <begin position="1748"/>
        <end position="1759"/>
    </location>
</feature>
<keyword evidence="1" id="KW-0156">Chromatin regulator</keyword>
<evidence type="ECO:0000256" key="2">
    <source>
        <dbReference type="SAM" id="MobiDB-lite"/>
    </source>
</evidence>
<dbReference type="GO" id="GO:0035267">
    <property type="term" value="C:NuA4 histone acetyltransferase complex"/>
    <property type="evidence" value="ECO:0007669"/>
    <property type="project" value="InterPro"/>
</dbReference>
<sequence length="1924" mass="209956">MGGVVDSGVGIGIKTSPCRVAIEKAQEELRQEYDVREQRRRELDFLEKGGNPLDFKYGSVGSLSLQSSSLADRHLEQFHPSDAKGSFALPASPHGDSVESSGRPGPPSISGRKNTDYSVLFDGENEMLEGDKNENYLGWKNNITLSEQSSQMDGNRSAKDAEDSAIVRPYARRNRTRTNRDGARLGMADGVHNRGGQGSSLAVRASVGDAKGSSAGTNSQKDMPKLAGVNGAMVSRTATPESCLDVQIGGEQGLASSTSLKLCDVPVEKMDIMMKILEDDNCQKQPFGNCKTVVLVGAGSVPIPSREGISSNREINTSDKLNYFSDFMRYNKTISHEADKSSVVFYSKDSESPIRPTLGVDIRSDGVFNDTVNIGPNDDTVVQQSESEMNKMISGSEMIEQEGTNNNIDGDAVASNENHHAWSNQVGNDALCKEIEDAKNMSDLPKKANDTSGATDDNEHGQKETENEREEHNSDPNFNLNKDKFCNMRPPVDLSYAEVSNDSLSGMELSAPNCQISVSSSTMVDKAYEDSVLKEAQIIQAKHKRIAELSGWNPPLENRQRCHWNFVLEEMAWLANDVAQERLWKIKAAAQLGHQIASVLRYRFDEQIQRGKLKLKAHNLAKAVMQFWHSAEVLLNVDNPFLCSEAKRAEFVGSQKKNCEAFNSITEDTNTEPNTNLVLQSPRVKCPIMAYAVEFLRESHAYVYPGQFEAPKSPDNVYDIGISEISWDDNLAEESLFYTVPFGAMETYKRSIEAYVSENVRTGSSVQEEVGTSIYNPIAGQGYQENDYDDEVETNACYMPRALAGSKPLKFVQKKRKNQRLYEQGVDLPYRHYATATQPSTPMERKSANLSIGTIPAKRMRTTNASRQRVLSHFGTGPHVSVQAQAKTEVSSGDTNSYHDDQNSLHGGSWIQKGIEVESAANFEKHVSYNDTETSTRPKKKKAKHLDSWFEPGWQLGSASHSEQQREQSKKRPEYFDSNGTIGLYAQHNPKKPKLKQSLDDTGDNVISLSGSLPCPISSQMCNISNQNKLMRYIGGHDKSRKPKALDASSLHSGPGSPWSLFEDQALVVLVHDMGPNWELVSDVINSTLQFKCIFRKAKECKERHKSLMDKSACDGVDSAEDSGSSQSYPSTLPGIPKGSARQLFQRLQGPVEEDTLKEHFEKIIHIAQRQNHRRIQLKNENQNIKQIPVHNSHFVALSQVCPNNLNGVFLAPLDLIETTAPSPSPDVHSLGYQGSHASNSAMQNHGGSVSSSLVTSGVNLPVPGITGPGLGNNISSSGHLNAPMRDGRYIAPKASHSSGDDQHRVQPYNQMLSNRTAPQSNLPNSSAIPGSDRGSCVLPVRNGYGVNRMTVPMPRSGLVGIPSAPMLNSSSALSSPVVGAQSPVNMHAGSGATHGRHREPMQMSRGGHNDDQQRQIPLQEPSAHVTQGGAQGVSPFNGIGPPFSNQTSSPIQTYLTHSQQQQQHQMSQRQAHAPNHPQLQGTNHSTGSQQQKICFRMAKERQLQQQQQRYLQQHQQPQFAASTNLMPHVQSPSQLPMSPSLQNSQHVQSQSLTQSASLPPLTPSSPMTPVASQQHLHKNQLPPNNQILSRTPEAPVGSLSDKVGPKPRQPQSQLQQFPQSGRVHPQQKHQSQSSQHQSKVFKGIGRGNIAVHQKLHMDPSHSNGPFAAPGSMGMEKEMMQQGQGVYPRMGINQVQPSKGAIPQASNHSQVPSSPAASHPTKQYSQQQMPSYSENNIQGPSPDIPPVHNTSSVPHQAANSPLHMGQLPPQSQQNHGSQTQTVVKRMHTQNRQHMNHEQQQVKSQPNKVQASGQKLVNIISPQAGVGGAAPGDSAIKMAMVASAPLPQGKSSEAGITSMPAQVGLQGSPTLPTPVSEQLSSIGQGALGQRSLPIHGDSGSNAHEALSMQSSGPLPSPQKQFLPQS</sequence>
<dbReference type="InterPro" id="IPR001005">
    <property type="entry name" value="SANT/Myb"/>
</dbReference>
<dbReference type="PROSITE" id="PS51204">
    <property type="entry name" value="HSA"/>
    <property type="match status" value="1"/>
</dbReference>
<name>A0AAN7PRG7_9MYRT</name>
<dbReference type="Pfam" id="PF07529">
    <property type="entry name" value="HSA"/>
    <property type="match status" value="1"/>
</dbReference>
<feature type="compositionally biased region" description="Basic and acidic residues" evidence="2">
    <location>
        <begin position="963"/>
        <end position="975"/>
    </location>
</feature>
<feature type="compositionally biased region" description="Polar residues" evidence="2">
    <location>
        <begin position="1478"/>
        <end position="1491"/>
    </location>
</feature>
<feature type="compositionally biased region" description="Low complexity" evidence="2">
    <location>
        <begin position="100"/>
        <end position="112"/>
    </location>
</feature>
<feature type="compositionally biased region" description="Low complexity" evidence="2">
    <location>
        <begin position="1629"/>
        <end position="1639"/>
    </location>
</feature>
<evidence type="ECO:0000313" key="5">
    <source>
        <dbReference type="EMBL" id="KAK4752659.1"/>
    </source>
</evidence>
<dbReference type="InterPro" id="IPR014012">
    <property type="entry name" value="HSA_dom"/>
</dbReference>
<keyword evidence="6" id="KW-1185">Reference proteome</keyword>
<feature type="domain" description="HSA" evidence="4">
    <location>
        <begin position="551"/>
        <end position="626"/>
    </location>
</feature>
<dbReference type="CDD" id="cd00167">
    <property type="entry name" value="SANT"/>
    <property type="match status" value="1"/>
</dbReference>